<evidence type="ECO:0000256" key="1">
    <source>
        <dbReference type="ARBA" id="ARBA00006484"/>
    </source>
</evidence>
<dbReference type="InterPro" id="IPR002347">
    <property type="entry name" value="SDR_fam"/>
</dbReference>
<dbReference type="NCBIfam" id="NF004824">
    <property type="entry name" value="PRK06180.1"/>
    <property type="match status" value="1"/>
</dbReference>
<dbReference type="PANTHER" id="PTHR43976">
    <property type="entry name" value="SHORT CHAIN DEHYDROGENASE"/>
    <property type="match status" value="1"/>
</dbReference>
<protein>
    <submittedName>
        <fullName evidence="5">Oxidoreductase</fullName>
    </submittedName>
</protein>
<dbReference type="EMBL" id="JAXIVS010000003">
    <property type="protein sequence ID" value="MDY7226991.1"/>
    <property type="molecule type" value="Genomic_DNA"/>
</dbReference>
<dbReference type="NCBIfam" id="NF006114">
    <property type="entry name" value="PRK08263.1"/>
    <property type="match status" value="1"/>
</dbReference>
<dbReference type="SUPFAM" id="SSF51735">
    <property type="entry name" value="NAD(P)-binding Rossmann-fold domains"/>
    <property type="match status" value="1"/>
</dbReference>
<comment type="similarity">
    <text evidence="1 3">Belongs to the short-chain dehydrogenases/reductases (SDR) family.</text>
</comment>
<reference evidence="5 6" key="1">
    <citation type="submission" date="2023-12" db="EMBL/GenBank/DDBJ databases">
        <title>the genome sequence of Hyalangium sp. s54d21.</title>
        <authorList>
            <person name="Zhang X."/>
        </authorList>
    </citation>
    <scope>NUCLEOTIDE SEQUENCE [LARGE SCALE GENOMIC DNA]</scope>
    <source>
        <strain evidence="6">s54d21</strain>
    </source>
</reference>
<dbReference type="SMART" id="SM00822">
    <property type="entry name" value="PKS_KR"/>
    <property type="match status" value="1"/>
</dbReference>
<dbReference type="Proteomes" id="UP001291309">
    <property type="component" value="Unassembled WGS sequence"/>
</dbReference>
<dbReference type="InterPro" id="IPR036291">
    <property type="entry name" value="NAD(P)-bd_dom_sf"/>
</dbReference>
<dbReference type="RefSeq" id="WP_321545711.1">
    <property type="nucleotide sequence ID" value="NZ_JAXIVS010000003.1"/>
</dbReference>
<dbReference type="InterPro" id="IPR057326">
    <property type="entry name" value="KR_dom"/>
</dbReference>
<organism evidence="5 6">
    <name type="scientific">Hyalangium rubrum</name>
    <dbReference type="NCBI Taxonomy" id="3103134"/>
    <lineage>
        <taxon>Bacteria</taxon>
        <taxon>Pseudomonadati</taxon>
        <taxon>Myxococcota</taxon>
        <taxon>Myxococcia</taxon>
        <taxon>Myxococcales</taxon>
        <taxon>Cystobacterineae</taxon>
        <taxon>Archangiaceae</taxon>
        <taxon>Hyalangium</taxon>
    </lineage>
</organism>
<keyword evidence="6" id="KW-1185">Reference proteome</keyword>
<comment type="caution">
    <text evidence="5">The sequence shown here is derived from an EMBL/GenBank/DDBJ whole genome shotgun (WGS) entry which is preliminary data.</text>
</comment>
<keyword evidence="2" id="KW-0560">Oxidoreductase</keyword>
<evidence type="ECO:0000259" key="4">
    <source>
        <dbReference type="SMART" id="SM00822"/>
    </source>
</evidence>
<evidence type="ECO:0000256" key="3">
    <source>
        <dbReference type="RuleBase" id="RU000363"/>
    </source>
</evidence>
<dbReference type="CDD" id="cd05374">
    <property type="entry name" value="17beta-HSD-like_SDR_c"/>
    <property type="match status" value="1"/>
</dbReference>
<evidence type="ECO:0000313" key="5">
    <source>
        <dbReference type="EMBL" id="MDY7226991.1"/>
    </source>
</evidence>
<evidence type="ECO:0000313" key="6">
    <source>
        <dbReference type="Proteomes" id="UP001291309"/>
    </source>
</evidence>
<evidence type="ECO:0000256" key="2">
    <source>
        <dbReference type="ARBA" id="ARBA00023002"/>
    </source>
</evidence>
<feature type="domain" description="Ketoreductase" evidence="4">
    <location>
        <begin position="3"/>
        <end position="188"/>
    </location>
</feature>
<dbReference type="Pfam" id="PF00106">
    <property type="entry name" value="adh_short"/>
    <property type="match status" value="1"/>
</dbReference>
<dbReference type="PRINTS" id="PR00081">
    <property type="entry name" value="GDHRDH"/>
</dbReference>
<gene>
    <name evidence="5" type="ORF">SYV04_11345</name>
</gene>
<accession>A0ABU5H0Z9</accession>
<proteinExistence type="inferred from homology"/>
<sequence length="294" mass="31053">MSKVWLITGSSRGLGRSLAKAVLEAGHRLVATARKPEELRDLVAPYGERARAVALDVTDPAAARSAVAEAMAAFGRLDVVVNNAGYANVGSIEHVAEDDFRAQVETNFFGVVNVTRAALPVLRAQCDGHIIQISSIGGRGASPGLAAYQASKWAVGGFSEVLAKEVGPLGIRVTVVEPGGMRTDWAGASMRIDPVPSEYAQTVGAFNQHVRGSADVMRGDPAKVAQAILRLTSQPQPPLRLLMGTDAVFLAGVIAETRALEDAQWRAVSASTDFDGLVDFAETPVAQMLRPKRS</sequence>
<name>A0ABU5H0Z9_9BACT</name>
<dbReference type="InterPro" id="IPR051911">
    <property type="entry name" value="SDR_oxidoreductase"/>
</dbReference>
<dbReference type="PANTHER" id="PTHR43976:SF16">
    <property type="entry name" value="SHORT-CHAIN DEHYDROGENASE_REDUCTASE FAMILY PROTEIN"/>
    <property type="match status" value="1"/>
</dbReference>
<dbReference type="Gene3D" id="3.40.50.720">
    <property type="entry name" value="NAD(P)-binding Rossmann-like Domain"/>
    <property type="match status" value="1"/>
</dbReference>
<dbReference type="PRINTS" id="PR00080">
    <property type="entry name" value="SDRFAMILY"/>
</dbReference>